<keyword evidence="11" id="KW-1185">Reference proteome</keyword>
<dbReference type="InterPro" id="IPR006447">
    <property type="entry name" value="Myb_dom_plants"/>
</dbReference>
<dbReference type="EMBL" id="JAAALK010000287">
    <property type="protein sequence ID" value="KAG8059775.1"/>
    <property type="molecule type" value="Genomic_DNA"/>
</dbReference>
<keyword evidence="3" id="KW-0221">Differentiation</keyword>
<dbReference type="GO" id="GO:0010158">
    <property type="term" value="P:abaxial cell fate specification"/>
    <property type="evidence" value="ECO:0007669"/>
    <property type="project" value="InterPro"/>
</dbReference>
<evidence type="ECO:0000256" key="5">
    <source>
        <dbReference type="ARBA" id="ARBA00023125"/>
    </source>
</evidence>
<reference evidence="10" key="2">
    <citation type="submission" date="2021-02" db="EMBL/GenBank/DDBJ databases">
        <authorList>
            <person name="Kimball J.A."/>
            <person name="Haas M.W."/>
            <person name="Macchietto M."/>
            <person name="Kono T."/>
            <person name="Duquette J."/>
            <person name="Shao M."/>
        </authorList>
    </citation>
    <scope>NUCLEOTIDE SEQUENCE</scope>
    <source>
        <tissue evidence="10">Fresh leaf tissue</tissue>
    </source>
</reference>
<evidence type="ECO:0000256" key="4">
    <source>
        <dbReference type="ARBA" id="ARBA00023015"/>
    </source>
</evidence>
<evidence type="ECO:0000256" key="2">
    <source>
        <dbReference type="ARBA" id="ARBA00022473"/>
    </source>
</evidence>
<gene>
    <name evidence="10" type="ORF">GUJ93_ZPchr0002g25557</name>
</gene>
<dbReference type="FunFam" id="1.10.10.60:FF:000002">
    <property type="entry name" value="Myb family transcription factor"/>
    <property type="match status" value="1"/>
</dbReference>
<evidence type="ECO:0000256" key="8">
    <source>
        <dbReference type="SAM" id="MobiDB-lite"/>
    </source>
</evidence>
<dbReference type="InterPro" id="IPR001005">
    <property type="entry name" value="SANT/Myb"/>
</dbReference>
<evidence type="ECO:0000259" key="9">
    <source>
        <dbReference type="Pfam" id="PF00249"/>
    </source>
</evidence>
<keyword evidence="6" id="KW-0804">Transcription</keyword>
<evidence type="ECO:0000313" key="10">
    <source>
        <dbReference type="EMBL" id="KAG8059775.1"/>
    </source>
</evidence>
<reference evidence="10" key="1">
    <citation type="journal article" date="2021" name="bioRxiv">
        <title>Whole Genome Assembly and Annotation of Northern Wild Rice, Zizania palustris L., Supports a Whole Genome Duplication in the Zizania Genus.</title>
        <authorList>
            <person name="Haas M."/>
            <person name="Kono T."/>
            <person name="Macchietto M."/>
            <person name="Millas R."/>
            <person name="McGilp L."/>
            <person name="Shao M."/>
            <person name="Duquette J."/>
            <person name="Hirsch C.N."/>
            <person name="Kimball J."/>
        </authorList>
    </citation>
    <scope>NUCLEOTIDE SEQUENCE</scope>
    <source>
        <tissue evidence="10">Fresh leaf tissue</tissue>
    </source>
</reference>
<accession>A0A8J5VBT3</accession>
<name>A0A8J5VBT3_ZIZPA</name>
<keyword evidence="2" id="KW-0217">Developmental protein</keyword>
<dbReference type="GO" id="GO:0000976">
    <property type="term" value="F:transcription cis-regulatory region binding"/>
    <property type="evidence" value="ECO:0007669"/>
    <property type="project" value="InterPro"/>
</dbReference>
<dbReference type="Pfam" id="PF00249">
    <property type="entry name" value="Myb_DNA-binding"/>
    <property type="match status" value="1"/>
</dbReference>
<dbReference type="AlphaFoldDB" id="A0A8J5VBT3"/>
<dbReference type="InterPro" id="IPR044847">
    <property type="entry name" value="KAN_fam"/>
</dbReference>
<dbReference type="PANTHER" id="PTHR31496">
    <property type="entry name" value="TRANSCRIPTION FACTOR KAN2-RELATED"/>
    <property type="match status" value="1"/>
</dbReference>
<keyword evidence="4" id="KW-0805">Transcription regulation</keyword>
<protein>
    <recommendedName>
        <fullName evidence="9">Myb-like domain-containing protein</fullName>
    </recommendedName>
</protein>
<dbReference type="NCBIfam" id="TIGR01557">
    <property type="entry name" value="myb_SHAQKYF"/>
    <property type="match status" value="1"/>
</dbReference>
<dbReference type="OrthoDB" id="551907at2759"/>
<keyword evidence="7" id="KW-0539">Nucleus</keyword>
<evidence type="ECO:0000313" key="11">
    <source>
        <dbReference type="Proteomes" id="UP000729402"/>
    </source>
</evidence>
<proteinExistence type="predicted"/>
<comment type="subcellular location">
    <subcellularLocation>
        <location evidence="1">Nucleus</location>
    </subcellularLocation>
</comment>
<dbReference type="GO" id="GO:0006355">
    <property type="term" value="P:regulation of DNA-templated transcription"/>
    <property type="evidence" value="ECO:0007669"/>
    <property type="project" value="InterPro"/>
</dbReference>
<dbReference type="PANTHER" id="PTHR31496:SF18">
    <property type="entry name" value="OS02G0696900 PROTEIN"/>
    <property type="match status" value="1"/>
</dbReference>
<comment type="caution">
    <text evidence="10">The sequence shown here is derived from an EMBL/GenBank/DDBJ whole genome shotgun (WGS) entry which is preliminary data.</text>
</comment>
<dbReference type="Proteomes" id="UP000729402">
    <property type="component" value="Unassembled WGS sequence"/>
</dbReference>
<feature type="compositionally biased region" description="Polar residues" evidence="8">
    <location>
        <begin position="293"/>
        <end position="306"/>
    </location>
</feature>
<dbReference type="GO" id="GO:0005634">
    <property type="term" value="C:nucleus"/>
    <property type="evidence" value="ECO:0007669"/>
    <property type="project" value="UniProtKB-SubCell"/>
</dbReference>
<evidence type="ECO:0000256" key="7">
    <source>
        <dbReference type="ARBA" id="ARBA00023242"/>
    </source>
</evidence>
<evidence type="ECO:0000256" key="6">
    <source>
        <dbReference type="ARBA" id="ARBA00023163"/>
    </source>
</evidence>
<evidence type="ECO:0000256" key="3">
    <source>
        <dbReference type="ARBA" id="ARBA00022782"/>
    </source>
</evidence>
<feature type="region of interest" description="Disordered" evidence="8">
    <location>
        <begin position="286"/>
        <end position="319"/>
    </location>
</feature>
<organism evidence="10 11">
    <name type="scientific">Zizania palustris</name>
    <name type="common">Northern wild rice</name>
    <dbReference type="NCBI Taxonomy" id="103762"/>
    <lineage>
        <taxon>Eukaryota</taxon>
        <taxon>Viridiplantae</taxon>
        <taxon>Streptophyta</taxon>
        <taxon>Embryophyta</taxon>
        <taxon>Tracheophyta</taxon>
        <taxon>Spermatophyta</taxon>
        <taxon>Magnoliopsida</taxon>
        <taxon>Liliopsida</taxon>
        <taxon>Poales</taxon>
        <taxon>Poaceae</taxon>
        <taxon>BOP clade</taxon>
        <taxon>Oryzoideae</taxon>
        <taxon>Oryzeae</taxon>
        <taxon>Zizaniinae</taxon>
        <taxon>Zizania</taxon>
    </lineage>
</organism>
<evidence type="ECO:0000256" key="1">
    <source>
        <dbReference type="ARBA" id="ARBA00004123"/>
    </source>
</evidence>
<sequence>MELFPAHPDLQIQISPPPATKSMDLGFWKRALDTSAATTAVAGAAATAPGAAPSIVTSSSAPAASGVVVAGGFYQSAASAVAVVTHQGGSNGHRQHQHHLGGALQFLQRTQPILPQDAAASGGGGGGLRDLAFTRPIRGIPVYNTSRHLPFLQNHHHQHHQHCSYADAIGAAPGAGPRSPNKQAAALRLSAAPSKRGARAPRMRWTTSLHARFVHAVELLGGHERATPKSVLELMDVKDLTLAHVKSHLQMYRTIKTTDHKPAAPSYGQPIAKTIIEIPDDNLFIDTNNNTTSGSESSVQQQSNLDGGNEHGSNMCALWSNNSSSSRGAWFHDKSRDATPGDIKSFEDVQSVHSPDDDGSDLNSSPFQLSETVSAMKPNLNFTLGRM</sequence>
<feature type="domain" description="Myb-like" evidence="9">
    <location>
        <begin position="202"/>
        <end position="253"/>
    </location>
</feature>
<keyword evidence="5" id="KW-0238">DNA-binding</keyword>